<keyword evidence="2 5" id="KW-0378">Hydrolase</keyword>
<evidence type="ECO:0000256" key="1">
    <source>
        <dbReference type="ARBA" id="ARBA00010646"/>
    </source>
</evidence>
<dbReference type="GO" id="GO:0016998">
    <property type="term" value="P:cell wall macromolecule catabolic process"/>
    <property type="evidence" value="ECO:0007669"/>
    <property type="project" value="InterPro"/>
</dbReference>
<organism evidence="5 6">
    <name type="scientific">Thelephora terrestris</name>
    <dbReference type="NCBI Taxonomy" id="56493"/>
    <lineage>
        <taxon>Eukaryota</taxon>
        <taxon>Fungi</taxon>
        <taxon>Dikarya</taxon>
        <taxon>Basidiomycota</taxon>
        <taxon>Agaricomycotina</taxon>
        <taxon>Agaricomycetes</taxon>
        <taxon>Thelephorales</taxon>
        <taxon>Thelephoraceae</taxon>
        <taxon>Thelephora</taxon>
    </lineage>
</organism>
<dbReference type="EMBL" id="WIUZ02000019">
    <property type="protein sequence ID" value="KAF9779569.1"/>
    <property type="molecule type" value="Genomic_DNA"/>
</dbReference>
<dbReference type="AlphaFoldDB" id="A0A9P6H5B8"/>
<dbReference type="PANTHER" id="PTHR34135:SF2">
    <property type="entry name" value="LYSOZYME"/>
    <property type="match status" value="1"/>
</dbReference>
<evidence type="ECO:0000313" key="5">
    <source>
        <dbReference type="EMBL" id="KAF9779569.1"/>
    </source>
</evidence>
<evidence type="ECO:0000256" key="4">
    <source>
        <dbReference type="SAM" id="SignalP"/>
    </source>
</evidence>
<sequence>MSFHLKALAAALFFPTAAVLGAAIPFSENIRKRAQPEGISVSFYENNVNWQEVAASGHSFAYIVASGGYGHQNTAFSSQFADAAAAGLVRGAYHIAIFSESSGADQANYFISNGGNWINDGRTLPGAIKVGYDTDQDDCYGLDVTSTVNWIRDFSTTYHAQVNFYPVIHTTTHWWNTCTGGSTDFGGNPLWIIHQGDTVDALPSGWSDYTFWQYGNPVTSSDGKERFNGDQAGLEG</sequence>
<dbReference type="InterPro" id="IPR002053">
    <property type="entry name" value="Glyco_hydro_25"/>
</dbReference>
<proteinExistence type="inferred from homology"/>
<dbReference type="OrthoDB" id="6590422at2759"/>
<accession>A0A9P6H5B8</accession>
<dbReference type="GO" id="GO:0016052">
    <property type="term" value="P:carbohydrate catabolic process"/>
    <property type="evidence" value="ECO:0007669"/>
    <property type="project" value="TreeGrafter"/>
</dbReference>
<dbReference type="InterPro" id="IPR017853">
    <property type="entry name" value="GH"/>
</dbReference>
<dbReference type="GO" id="GO:0009253">
    <property type="term" value="P:peptidoglycan catabolic process"/>
    <property type="evidence" value="ECO:0007669"/>
    <property type="project" value="InterPro"/>
</dbReference>
<dbReference type="SMART" id="SM00641">
    <property type="entry name" value="Glyco_25"/>
    <property type="match status" value="1"/>
</dbReference>
<dbReference type="Pfam" id="PF01183">
    <property type="entry name" value="Glyco_hydro_25"/>
    <property type="match status" value="1"/>
</dbReference>
<dbReference type="Proteomes" id="UP000736335">
    <property type="component" value="Unassembled WGS sequence"/>
</dbReference>
<gene>
    <name evidence="5" type="ORF">BJ322DRAFT_1013084</name>
</gene>
<dbReference type="SUPFAM" id="SSF51445">
    <property type="entry name" value="(Trans)glycosidases"/>
    <property type="match status" value="1"/>
</dbReference>
<reference evidence="5" key="2">
    <citation type="submission" date="2020-11" db="EMBL/GenBank/DDBJ databases">
        <authorList>
            <consortium name="DOE Joint Genome Institute"/>
            <person name="Kuo A."/>
            <person name="Miyauchi S."/>
            <person name="Kiss E."/>
            <person name="Drula E."/>
            <person name="Kohler A."/>
            <person name="Sanchez-Garcia M."/>
            <person name="Andreopoulos B."/>
            <person name="Barry K.W."/>
            <person name="Bonito G."/>
            <person name="Buee M."/>
            <person name="Carver A."/>
            <person name="Chen C."/>
            <person name="Cichocki N."/>
            <person name="Clum A."/>
            <person name="Culley D."/>
            <person name="Crous P.W."/>
            <person name="Fauchery L."/>
            <person name="Girlanda M."/>
            <person name="Hayes R."/>
            <person name="Keri Z."/>
            <person name="Labutti K."/>
            <person name="Lipzen A."/>
            <person name="Lombard V."/>
            <person name="Magnuson J."/>
            <person name="Maillard F."/>
            <person name="Morin E."/>
            <person name="Murat C."/>
            <person name="Nolan M."/>
            <person name="Ohm R."/>
            <person name="Pangilinan J."/>
            <person name="Pereira M."/>
            <person name="Perotto S."/>
            <person name="Peter M."/>
            <person name="Riley R."/>
            <person name="Sitrit Y."/>
            <person name="Stielow B."/>
            <person name="Szollosi G."/>
            <person name="Zifcakova L."/>
            <person name="Stursova M."/>
            <person name="Spatafora J.W."/>
            <person name="Tedersoo L."/>
            <person name="Vaario L.-M."/>
            <person name="Yamada A."/>
            <person name="Yan M."/>
            <person name="Wang P."/>
            <person name="Xu J."/>
            <person name="Bruns T."/>
            <person name="Baldrian P."/>
            <person name="Vilgalys R."/>
            <person name="Henrissat B."/>
            <person name="Grigoriev I.V."/>
            <person name="Hibbett D."/>
            <person name="Nagy L.G."/>
            <person name="Martin F.M."/>
        </authorList>
    </citation>
    <scope>NUCLEOTIDE SEQUENCE</scope>
    <source>
        <strain evidence="5">UH-Tt-Lm1</strain>
    </source>
</reference>
<dbReference type="InterPro" id="IPR018077">
    <property type="entry name" value="Glyco_hydro_fam25_subgr"/>
</dbReference>
<evidence type="ECO:0000256" key="2">
    <source>
        <dbReference type="ARBA" id="ARBA00022801"/>
    </source>
</evidence>
<keyword evidence="4" id="KW-0732">Signal</keyword>
<comment type="similarity">
    <text evidence="1">Belongs to the glycosyl hydrolase 25 family.</text>
</comment>
<evidence type="ECO:0000256" key="3">
    <source>
        <dbReference type="ARBA" id="ARBA00023295"/>
    </source>
</evidence>
<protein>
    <submittedName>
        <fullName evidence="5">Glycoside hydrolase family 25 protein</fullName>
    </submittedName>
</protein>
<comment type="caution">
    <text evidence="5">The sequence shown here is derived from an EMBL/GenBank/DDBJ whole genome shotgun (WGS) entry which is preliminary data.</text>
</comment>
<dbReference type="PANTHER" id="PTHR34135">
    <property type="entry name" value="LYSOZYME"/>
    <property type="match status" value="1"/>
</dbReference>
<dbReference type="GO" id="GO:0003796">
    <property type="term" value="F:lysozyme activity"/>
    <property type="evidence" value="ECO:0007669"/>
    <property type="project" value="InterPro"/>
</dbReference>
<keyword evidence="3" id="KW-0326">Glycosidase</keyword>
<keyword evidence="6" id="KW-1185">Reference proteome</keyword>
<reference evidence="5" key="1">
    <citation type="journal article" date="2020" name="Nat. Commun.">
        <title>Large-scale genome sequencing of mycorrhizal fungi provides insights into the early evolution of symbiotic traits.</title>
        <authorList>
            <person name="Miyauchi S."/>
            <person name="Kiss E."/>
            <person name="Kuo A."/>
            <person name="Drula E."/>
            <person name="Kohler A."/>
            <person name="Sanchez-Garcia M."/>
            <person name="Morin E."/>
            <person name="Andreopoulos B."/>
            <person name="Barry K.W."/>
            <person name="Bonito G."/>
            <person name="Buee M."/>
            <person name="Carver A."/>
            <person name="Chen C."/>
            <person name="Cichocki N."/>
            <person name="Clum A."/>
            <person name="Culley D."/>
            <person name="Crous P.W."/>
            <person name="Fauchery L."/>
            <person name="Girlanda M."/>
            <person name="Hayes R.D."/>
            <person name="Keri Z."/>
            <person name="LaButti K."/>
            <person name="Lipzen A."/>
            <person name="Lombard V."/>
            <person name="Magnuson J."/>
            <person name="Maillard F."/>
            <person name="Murat C."/>
            <person name="Nolan M."/>
            <person name="Ohm R.A."/>
            <person name="Pangilinan J."/>
            <person name="Pereira M.F."/>
            <person name="Perotto S."/>
            <person name="Peter M."/>
            <person name="Pfister S."/>
            <person name="Riley R."/>
            <person name="Sitrit Y."/>
            <person name="Stielow J.B."/>
            <person name="Szollosi G."/>
            <person name="Zifcakova L."/>
            <person name="Stursova M."/>
            <person name="Spatafora J.W."/>
            <person name="Tedersoo L."/>
            <person name="Vaario L.M."/>
            <person name="Yamada A."/>
            <person name="Yan M."/>
            <person name="Wang P."/>
            <person name="Xu J."/>
            <person name="Bruns T."/>
            <person name="Baldrian P."/>
            <person name="Vilgalys R."/>
            <person name="Dunand C."/>
            <person name="Henrissat B."/>
            <person name="Grigoriev I.V."/>
            <person name="Hibbett D."/>
            <person name="Nagy L.G."/>
            <person name="Martin F.M."/>
        </authorList>
    </citation>
    <scope>NUCLEOTIDE SEQUENCE</scope>
    <source>
        <strain evidence="5">UH-Tt-Lm1</strain>
    </source>
</reference>
<dbReference type="PROSITE" id="PS51904">
    <property type="entry name" value="GLYCOSYL_HYDROL_F25_2"/>
    <property type="match status" value="1"/>
</dbReference>
<evidence type="ECO:0000313" key="6">
    <source>
        <dbReference type="Proteomes" id="UP000736335"/>
    </source>
</evidence>
<feature type="chain" id="PRO_5040364613" evidence="4">
    <location>
        <begin position="24"/>
        <end position="236"/>
    </location>
</feature>
<dbReference type="Gene3D" id="3.20.20.80">
    <property type="entry name" value="Glycosidases"/>
    <property type="match status" value="1"/>
</dbReference>
<feature type="signal peptide" evidence="4">
    <location>
        <begin position="1"/>
        <end position="23"/>
    </location>
</feature>
<name>A0A9P6H5B8_9AGAM</name>